<sequence length="524" mass="57236">SPAATSGDVFGIGPLHDSSSGDSLSVLRDWMAECISNHSCGCPNGGASREDETANPALPTRILDISTDSSGSMTVRLVESHKIRGRYAALSHCWGPPDKQPLRTTKALYGQHLIGIPVSDLPKTFQEAARIAQATGLRYLWIDSLCIIQDDRDDWNREAPRMGPLYGKASLVIAASGATNSTEGCFVPRSLPGRSLRIPYPSAGGGGHIVLQVRPPYAAAMNPVFSPLGRRGWVLQEWMLARRLVHYTAAGMTWSCKEVQNMVEDGLHMTTTTPGGDELNWDDIIEAYTTRQLTLLSDKTVAVQGLAEAMQRPDATYHHGMWTSDMPQQLFWIGTHTTRPEELRDFPSWSWASTDGRCLTLSQRKLSWETLPAVLEVEGDGRELAVSCRARRCSLKQWQEFSHRAVTEPPLARAAAAGSIMQTLPIHYTGKMTHSMLDDDTGAVVGIAMLDDVDAAGECVQDCVSAFLMKEVRQNNSQTEQAGLTSCSLVLQSVGPGVHRRLGVGFVVDEDWVQGAIKQALRIV</sequence>
<accession>A0AAN6MMY0</accession>
<dbReference type="PANTHER" id="PTHR33112:SF10">
    <property type="entry name" value="TOL"/>
    <property type="match status" value="1"/>
</dbReference>
<reference evidence="2" key="1">
    <citation type="journal article" date="2023" name="Mol. Phylogenet. Evol.">
        <title>Genome-scale phylogeny and comparative genomics of the fungal order Sordariales.</title>
        <authorList>
            <person name="Hensen N."/>
            <person name="Bonometti L."/>
            <person name="Westerberg I."/>
            <person name="Brannstrom I.O."/>
            <person name="Guillou S."/>
            <person name="Cros-Aarteil S."/>
            <person name="Calhoun S."/>
            <person name="Haridas S."/>
            <person name="Kuo A."/>
            <person name="Mondo S."/>
            <person name="Pangilinan J."/>
            <person name="Riley R."/>
            <person name="LaButti K."/>
            <person name="Andreopoulos B."/>
            <person name="Lipzen A."/>
            <person name="Chen C."/>
            <person name="Yan M."/>
            <person name="Daum C."/>
            <person name="Ng V."/>
            <person name="Clum A."/>
            <person name="Steindorff A."/>
            <person name="Ohm R.A."/>
            <person name="Martin F."/>
            <person name="Silar P."/>
            <person name="Natvig D.O."/>
            <person name="Lalanne C."/>
            <person name="Gautier V."/>
            <person name="Ament-Velasquez S.L."/>
            <person name="Kruys A."/>
            <person name="Hutchinson M.I."/>
            <person name="Powell A.J."/>
            <person name="Barry K."/>
            <person name="Miller A.N."/>
            <person name="Grigoriev I.V."/>
            <person name="Debuchy R."/>
            <person name="Gladieux P."/>
            <person name="Hiltunen Thoren M."/>
            <person name="Johannesson H."/>
        </authorList>
    </citation>
    <scope>NUCLEOTIDE SEQUENCE</scope>
    <source>
        <strain evidence="2">CBS 103.79</strain>
    </source>
</reference>
<organism evidence="2 3">
    <name type="scientific">Staphylotrichum tortipilum</name>
    <dbReference type="NCBI Taxonomy" id="2831512"/>
    <lineage>
        <taxon>Eukaryota</taxon>
        <taxon>Fungi</taxon>
        <taxon>Dikarya</taxon>
        <taxon>Ascomycota</taxon>
        <taxon>Pezizomycotina</taxon>
        <taxon>Sordariomycetes</taxon>
        <taxon>Sordariomycetidae</taxon>
        <taxon>Sordariales</taxon>
        <taxon>Chaetomiaceae</taxon>
        <taxon>Staphylotrichum</taxon>
    </lineage>
</organism>
<comment type="caution">
    <text evidence="2">The sequence shown here is derived from an EMBL/GenBank/DDBJ whole genome shotgun (WGS) entry which is preliminary data.</text>
</comment>
<gene>
    <name evidence="2" type="ORF">C8A05DRAFT_14192</name>
</gene>
<dbReference type="InterPro" id="IPR010730">
    <property type="entry name" value="HET"/>
</dbReference>
<reference evidence="2" key="2">
    <citation type="submission" date="2023-05" db="EMBL/GenBank/DDBJ databases">
        <authorList>
            <consortium name="Lawrence Berkeley National Laboratory"/>
            <person name="Steindorff A."/>
            <person name="Hensen N."/>
            <person name="Bonometti L."/>
            <person name="Westerberg I."/>
            <person name="Brannstrom I.O."/>
            <person name="Guillou S."/>
            <person name="Cros-Aarteil S."/>
            <person name="Calhoun S."/>
            <person name="Haridas S."/>
            <person name="Kuo A."/>
            <person name="Mondo S."/>
            <person name="Pangilinan J."/>
            <person name="Riley R."/>
            <person name="Labutti K."/>
            <person name="Andreopoulos B."/>
            <person name="Lipzen A."/>
            <person name="Chen C."/>
            <person name="Yanf M."/>
            <person name="Daum C."/>
            <person name="Ng V."/>
            <person name="Clum A."/>
            <person name="Ohm R."/>
            <person name="Martin F."/>
            <person name="Silar P."/>
            <person name="Natvig D."/>
            <person name="Lalanne C."/>
            <person name="Gautier V."/>
            <person name="Ament-Velasquez S.L."/>
            <person name="Kruys A."/>
            <person name="Hutchinson M.I."/>
            <person name="Powell A.J."/>
            <person name="Barry K."/>
            <person name="Miller A.N."/>
            <person name="Grigoriev I.V."/>
            <person name="Debuchy R."/>
            <person name="Gladieux P."/>
            <person name="Thoren M.H."/>
            <person name="Johannesson H."/>
        </authorList>
    </citation>
    <scope>NUCLEOTIDE SEQUENCE</scope>
    <source>
        <strain evidence="2">CBS 103.79</strain>
    </source>
</reference>
<feature type="non-terminal residue" evidence="2">
    <location>
        <position position="1"/>
    </location>
</feature>
<dbReference type="AlphaFoldDB" id="A0AAN6MMY0"/>
<dbReference type="PANTHER" id="PTHR33112">
    <property type="entry name" value="DOMAIN PROTEIN, PUTATIVE-RELATED"/>
    <property type="match status" value="1"/>
</dbReference>
<dbReference type="Proteomes" id="UP001303889">
    <property type="component" value="Unassembled WGS sequence"/>
</dbReference>
<evidence type="ECO:0000313" key="3">
    <source>
        <dbReference type="Proteomes" id="UP001303889"/>
    </source>
</evidence>
<evidence type="ECO:0000259" key="1">
    <source>
        <dbReference type="Pfam" id="PF06985"/>
    </source>
</evidence>
<keyword evidence="3" id="KW-1185">Reference proteome</keyword>
<dbReference type="Pfam" id="PF06985">
    <property type="entry name" value="HET"/>
    <property type="match status" value="1"/>
</dbReference>
<proteinExistence type="predicted"/>
<evidence type="ECO:0000313" key="2">
    <source>
        <dbReference type="EMBL" id="KAK3903871.1"/>
    </source>
</evidence>
<protein>
    <submittedName>
        <fullName evidence="2">Heterokaryon incompatibility protein-domain-containing protein</fullName>
    </submittedName>
</protein>
<dbReference type="EMBL" id="MU855425">
    <property type="protein sequence ID" value="KAK3903871.1"/>
    <property type="molecule type" value="Genomic_DNA"/>
</dbReference>
<name>A0AAN6MMY0_9PEZI</name>
<feature type="domain" description="Heterokaryon incompatibility" evidence="1">
    <location>
        <begin position="87"/>
        <end position="237"/>
    </location>
</feature>